<dbReference type="PANTHER" id="PTHR47947">
    <property type="entry name" value="CYTOCHROME P450 82C3-RELATED"/>
    <property type="match status" value="1"/>
</dbReference>
<evidence type="ECO:0000313" key="7">
    <source>
        <dbReference type="Proteomes" id="UP001642360"/>
    </source>
</evidence>
<sequence>MESLVVVPSPSAVEECFTKNDIVFANRPHSMTGDRFTYNYTVFVWAPYGHLWRCLRRLTVVELFSSNSLQKSSVIREEEIRLLLRQLVSASKSGSQKVNLRYWVSIFSFNVMMRVVAGKWCVREEDAGLEMEMGKQTLENLRGLFFIIRPMNICDCFPILRWLGYKGIEKRMITLQGKRDEFLQGF</sequence>
<keyword evidence="4" id="KW-0408">Iron</keyword>
<evidence type="ECO:0000256" key="4">
    <source>
        <dbReference type="ARBA" id="ARBA00023004"/>
    </source>
</evidence>
<gene>
    <name evidence="6" type="ORF">ILEXP_LOCUS6856</name>
</gene>
<proteinExistence type="predicted"/>
<keyword evidence="2" id="KW-0479">Metal-binding</keyword>
<evidence type="ECO:0000256" key="2">
    <source>
        <dbReference type="ARBA" id="ARBA00022723"/>
    </source>
</evidence>
<keyword evidence="7" id="KW-1185">Reference proteome</keyword>
<dbReference type="Proteomes" id="UP001642360">
    <property type="component" value="Unassembled WGS sequence"/>
</dbReference>
<evidence type="ECO:0008006" key="8">
    <source>
        <dbReference type="Google" id="ProtNLM"/>
    </source>
</evidence>
<dbReference type="GO" id="GO:0046872">
    <property type="term" value="F:metal ion binding"/>
    <property type="evidence" value="ECO:0007669"/>
    <property type="project" value="UniProtKB-KW"/>
</dbReference>
<reference evidence="6 7" key="1">
    <citation type="submission" date="2024-02" db="EMBL/GenBank/DDBJ databases">
        <authorList>
            <person name="Vignale AGUSTIN F."/>
            <person name="Sosa J E."/>
            <person name="Modenutti C."/>
        </authorList>
    </citation>
    <scope>NUCLEOTIDE SEQUENCE [LARGE SCALE GENOMIC DNA]</scope>
</reference>
<dbReference type="PANTHER" id="PTHR47947:SF13">
    <property type="entry name" value="CYTOCHROME P450, FAMILY 81, SUBFAMILY K, POLYPEPTIDE 1-RELATED"/>
    <property type="match status" value="1"/>
</dbReference>
<dbReference type="Gene3D" id="1.10.630.10">
    <property type="entry name" value="Cytochrome P450"/>
    <property type="match status" value="1"/>
</dbReference>
<dbReference type="EMBL" id="CAUOFW020000963">
    <property type="protein sequence ID" value="CAK9139465.1"/>
    <property type="molecule type" value="Genomic_DNA"/>
</dbReference>
<organism evidence="6 7">
    <name type="scientific">Ilex paraguariensis</name>
    <name type="common">yerba mate</name>
    <dbReference type="NCBI Taxonomy" id="185542"/>
    <lineage>
        <taxon>Eukaryota</taxon>
        <taxon>Viridiplantae</taxon>
        <taxon>Streptophyta</taxon>
        <taxon>Embryophyta</taxon>
        <taxon>Tracheophyta</taxon>
        <taxon>Spermatophyta</taxon>
        <taxon>Magnoliopsida</taxon>
        <taxon>eudicotyledons</taxon>
        <taxon>Gunneridae</taxon>
        <taxon>Pentapetalae</taxon>
        <taxon>asterids</taxon>
        <taxon>campanulids</taxon>
        <taxon>Aquifoliales</taxon>
        <taxon>Aquifoliaceae</taxon>
        <taxon>Ilex</taxon>
    </lineage>
</organism>
<accession>A0ABC8R405</accession>
<comment type="caution">
    <text evidence="6">The sequence shown here is derived from an EMBL/GenBank/DDBJ whole genome shotgun (WGS) entry which is preliminary data.</text>
</comment>
<dbReference type="Pfam" id="PF00067">
    <property type="entry name" value="p450"/>
    <property type="match status" value="1"/>
</dbReference>
<dbReference type="InterPro" id="IPR001128">
    <property type="entry name" value="Cyt_P450"/>
</dbReference>
<evidence type="ECO:0000256" key="3">
    <source>
        <dbReference type="ARBA" id="ARBA00023002"/>
    </source>
</evidence>
<dbReference type="GO" id="GO:0004497">
    <property type="term" value="F:monooxygenase activity"/>
    <property type="evidence" value="ECO:0007669"/>
    <property type="project" value="UniProtKB-KW"/>
</dbReference>
<keyword evidence="1" id="KW-0349">Heme</keyword>
<evidence type="ECO:0000313" key="6">
    <source>
        <dbReference type="EMBL" id="CAK9139465.1"/>
    </source>
</evidence>
<evidence type="ECO:0000256" key="5">
    <source>
        <dbReference type="ARBA" id="ARBA00023033"/>
    </source>
</evidence>
<dbReference type="InterPro" id="IPR050651">
    <property type="entry name" value="Plant_Cytochrome_P450_Monoox"/>
</dbReference>
<keyword evidence="3" id="KW-0560">Oxidoreductase</keyword>
<dbReference type="SUPFAM" id="SSF48264">
    <property type="entry name" value="Cytochrome P450"/>
    <property type="match status" value="1"/>
</dbReference>
<protein>
    <recommendedName>
        <fullName evidence="8">Cytochrome P450</fullName>
    </recommendedName>
</protein>
<name>A0ABC8R405_9AQUA</name>
<keyword evidence="5" id="KW-0503">Monooxygenase</keyword>
<evidence type="ECO:0000256" key="1">
    <source>
        <dbReference type="ARBA" id="ARBA00022617"/>
    </source>
</evidence>
<dbReference type="AlphaFoldDB" id="A0ABC8R405"/>
<dbReference type="InterPro" id="IPR036396">
    <property type="entry name" value="Cyt_P450_sf"/>
</dbReference>